<evidence type="ECO:0000313" key="1">
    <source>
        <dbReference type="EMBL" id="POW05190.1"/>
    </source>
</evidence>
<proteinExistence type="predicted"/>
<dbReference type="VEuPathDB" id="FungiDB:PSHT_10920"/>
<keyword evidence="2" id="KW-1185">Reference proteome</keyword>
<sequence>MAMHQQRENHEGGARIKNSSVIMFQNSDATILDLQPSNARKSTTSGSLPQAMKHLFRGPKYRWIWMPRVTEMECNAYIEVEYEVLPYLDFRPIRCPCPIGCFENRSSPAAHHTSDKHCPPFNQLVKTIASRFMKRANSPLFIMLSLRNLIFGVLFSQILLASVVVSMQPTDLPMMVDYTTAKRRAEVLRLKVNPPMELEPRKPIPHEQEQSLATSRINPTHSQEAQGSRDRFQVKLDPAEAKR</sequence>
<dbReference type="EMBL" id="PKSM01000174">
    <property type="protein sequence ID" value="POW05190.1"/>
    <property type="molecule type" value="Genomic_DNA"/>
</dbReference>
<dbReference type="Proteomes" id="UP000238274">
    <property type="component" value="Unassembled WGS sequence"/>
</dbReference>
<reference evidence="2" key="2">
    <citation type="journal article" date="2018" name="BMC Genomics">
        <title>Genomic insights into host adaptation between the wheat stripe rust pathogen (Puccinia striiformis f. sp. tritici) and the barley stripe rust pathogen (Puccinia striiformis f. sp. hordei).</title>
        <authorList>
            <person name="Xia C."/>
            <person name="Wang M."/>
            <person name="Yin C."/>
            <person name="Cornejo O.E."/>
            <person name="Hulbert S.H."/>
            <person name="Chen X."/>
        </authorList>
    </citation>
    <scope>NUCLEOTIDE SEQUENCE [LARGE SCALE GENOMIC DNA]</scope>
    <source>
        <strain evidence="2">93TX-2</strain>
    </source>
</reference>
<protein>
    <submittedName>
        <fullName evidence="1">Uncharacterized protein</fullName>
    </submittedName>
</protein>
<accession>A0A2S4V6W4</accession>
<dbReference type="VEuPathDB" id="FungiDB:PSTT_06594"/>
<name>A0A2S4V6W4_9BASI</name>
<evidence type="ECO:0000313" key="2">
    <source>
        <dbReference type="Proteomes" id="UP000238274"/>
    </source>
</evidence>
<reference evidence="2" key="3">
    <citation type="journal article" date="2018" name="Mol. Plant Microbe Interact.">
        <title>Genome sequence resources for the wheat stripe rust pathogen (Puccinia striiformis f. sp. tritici) and the barley stripe rust pathogen (Puccinia striiformis f. sp. hordei).</title>
        <authorList>
            <person name="Xia C."/>
            <person name="Wang M."/>
            <person name="Yin C."/>
            <person name="Cornejo O.E."/>
            <person name="Hulbert S.H."/>
            <person name="Chen X."/>
        </authorList>
    </citation>
    <scope>NUCLEOTIDE SEQUENCE [LARGE SCALE GENOMIC DNA]</scope>
    <source>
        <strain evidence="2">93TX-2</strain>
    </source>
</reference>
<organism evidence="1 2">
    <name type="scientific">Puccinia striiformis</name>
    <dbReference type="NCBI Taxonomy" id="27350"/>
    <lineage>
        <taxon>Eukaryota</taxon>
        <taxon>Fungi</taxon>
        <taxon>Dikarya</taxon>
        <taxon>Basidiomycota</taxon>
        <taxon>Pucciniomycotina</taxon>
        <taxon>Pucciniomycetes</taxon>
        <taxon>Pucciniales</taxon>
        <taxon>Pucciniaceae</taxon>
        <taxon>Puccinia</taxon>
    </lineage>
</organism>
<comment type="caution">
    <text evidence="1">The sequence shown here is derived from an EMBL/GenBank/DDBJ whole genome shotgun (WGS) entry which is preliminary data.</text>
</comment>
<reference evidence="1 2" key="1">
    <citation type="submission" date="2017-12" db="EMBL/GenBank/DDBJ databases">
        <title>Gene loss provides genomic basis for host adaptation in cereal stripe rust fungi.</title>
        <authorList>
            <person name="Xia C."/>
        </authorList>
    </citation>
    <scope>NUCLEOTIDE SEQUENCE [LARGE SCALE GENOMIC DNA]</scope>
    <source>
        <strain evidence="1 2">93TX-2</strain>
    </source>
</reference>
<gene>
    <name evidence="1" type="ORF">PSHT_10920</name>
</gene>